<name>A0A3Q9UIP8_9ACTN</name>
<comment type="similarity">
    <text evidence="4">Belongs to the AAA ATPase family.</text>
</comment>
<dbReference type="InterPro" id="IPR011990">
    <property type="entry name" value="TPR-like_helical_dom_sf"/>
</dbReference>
<dbReference type="AlphaFoldDB" id="A0A3Q9UIP8"/>
<feature type="compositionally biased region" description="Low complexity" evidence="5">
    <location>
        <begin position="64"/>
        <end position="89"/>
    </location>
</feature>
<dbReference type="Pfam" id="PF00004">
    <property type="entry name" value="AAA"/>
    <property type="match status" value="1"/>
</dbReference>
<dbReference type="GO" id="GO:0005524">
    <property type="term" value="F:ATP binding"/>
    <property type="evidence" value="ECO:0007669"/>
    <property type="project" value="UniProtKB-KW"/>
</dbReference>
<dbReference type="InterPro" id="IPR041569">
    <property type="entry name" value="AAA_lid_3"/>
</dbReference>
<evidence type="ECO:0000256" key="2">
    <source>
        <dbReference type="ARBA" id="ARBA00022840"/>
    </source>
</evidence>
<evidence type="ECO:0000256" key="5">
    <source>
        <dbReference type="SAM" id="MobiDB-lite"/>
    </source>
</evidence>
<dbReference type="InterPro" id="IPR050168">
    <property type="entry name" value="AAA_ATPase_domain"/>
</dbReference>
<dbReference type="RefSeq" id="WP_097798095.1">
    <property type="nucleotide sequence ID" value="NZ_CP025570.1"/>
</dbReference>
<proteinExistence type="inferred from homology"/>
<dbReference type="EMBL" id="CP025570">
    <property type="protein sequence ID" value="AZZ38482.1"/>
    <property type="molecule type" value="Genomic_DNA"/>
</dbReference>
<accession>A0A3Q9UIP8</accession>
<feature type="region of interest" description="Disordered" evidence="5">
    <location>
        <begin position="64"/>
        <end position="155"/>
    </location>
</feature>
<evidence type="ECO:0000313" key="8">
    <source>
        <dbReference type="Proteomes" id="UP000285875"/>
    </source>
</evidence>
<dbReference type="Pfam" id="PF17862">
    <property type="entry name" value="AAA_lid_3"/>
    <property type="match status" value="1"/>
</dbReference>
<dbReference type="InterPro" id="IPR003959">
    <property type="entry name" value="ATPase_AAA_core"/>
</dbReference>
<dbReference type="InterPro" id="IPR003960">
    <property type="entry name" value="ATPase_AAA_CS"/>
</dbReference>
<evidence type="ECO:0000256" key="3">
    <source>
        <dbReference type="ARBA" id="ARBA00023054"/>
    </source>
</evidence>
<dbReference type="Gene3D" id="1.25.40.10">
    <property type="entry name" value="Tetratricopeptide repeat domain"/>
    <property type="match status" value="1"/>
</dbReference>
<dbReference type="SMART" id="SM00382">
    <property type="entry name" value="AAA"/>
    <property type="match status" value="1"/>
</dbReference>
<evidence type="ECO:0000256" key="4">
    <source>
        <dbReference type="RuleBase" id="RU003651"/>
    </source>
</evidence>
<dbReference type="InterPro" id="IPR027417">
    <property type="entry name" value="P-loop_NTPase"/>
</dbReference>
<dbReference type="Gene3D" id="1.10.8.60">
    <property type="match status" value="1"/>
</dbReference>
<reference evidence="8" key="1">
    <citation type="submission" date="2017-12" db="EMBL/GenBank/DDBJ databases">
        <title>Whole genome sequencing of Acidipropionibacterium jensenii strains JS279 and JS280.</title>
        <authorList>
            <person name="Deptula P."/>
            <person name="Laine P."/>
            <person name="Smolander O.-P."/>
            <person name="Paulin L."/>
            <person name="Auvinen P."/>
            <person name="Varmanen P."/>
        </authorList>
    </citation>
    <scope>NUCLEOTIDE SEQUENCE [LARGE SCALE GENOMIC DNA]</scope>
    <source>
        <strain evidence="8">JS280</strain>
    </source>
</reference>
<dbReference type="PANTHER" id="PTHR23077:SF171">
    <property type="entry name" value="NUCLEAR VALOSIN-CONTAINING PROTEIN-LIKE"/>
    <property type="match status" value="1"/>
</dbReference>
<keyword evidence="1 4" id="KW-0547">Nucleotide-binding</keyword>
<dbReference type="KEGG" id="aji:C0Z10_00485"/>
<gene>
    <name evidence="7" type="ORF">C0Z10_00485</name>
</gene>
<organism evidence="7 8">
    <name type="scientific">Acidipropionibacterium jensenii</name>
    <dbReference type="NCBI Taxonomy" id="1749"/>
    <lineage>
        <taxon>Bacteria</taxon>
        <taxon>Bacillati</taxon>
        <taxon>Actinomycetota</taxon>
        <taxon>Actinomycetes</taxon>
        <taxon>Propionibacteriales</taxon>
        <taxon>Propionibacteriaceae</taxon>
        <taxon>Acidipropionibacterium</taxon>
    </lineage>
</organism>
<dbReference type="InterPro" id="IPR003593">
    <property type="entry name" value="AAA+_ATPase"/>
</dbReference>
<keyword evidence="2 4" id="KW-0067">ATP-binding</keyword>
<dbReference type="Proteomes" id="UP000285875">
    <property type="component" value="Chromosome"/>
</dbReference>
<evidence type="ECO:0000313" key="7">
    <source>
        <dbReference type="EMBL" id="AZZ38482.1"/>
    </source>
</evidence>
<feature type="compositionally biased region" description="Pro residues" evidence="5">
    <location>
        <begin position="113"/>
        <end position="149"/>
    </location>
</feature>
<dbReference type="PROSITE" id="PS00674">
    <property type="entry name" value="AAA"/>
    <property type="match status" value="1"/>
</dbReference>
<dbReference type="PANTHER" id="PTHR23077">
    <property type="entry name" value="AAA-FAMILY ATPASE"/>
    <property type="match status" value="1"/>
</dbReference>
<dbReference type="Gene3D" id="3.40.50.300">
    <property type="entry name" value="P-loop containing nucleotide triphosphate hydrolases"/>
    <property type="match status" value="1"/>
</dbReference>
<evidence type="ECO:0000259" key="6">
    <source>
        <dbReference type="SMART" id="SM00382"/>
    </source>
</evidence>
<evidence type="ECO:0000256" key="1">
    <source>
        <dbReference type="ARBA" id="ARBA00022741"/>
    </source>
</evidence>
<dbReference type="SUPFAM" id="SSF48452">
    <property type="entry name" value="TPR-like"/>
    <property type="match status" value="1"/>
</dbReference>
<protein>
    <submittedName>
        <fullName evidence="7">AAA family ATPase</fullName>
    </submittedName>
</protein>
<dbReference type="FunFam" id="3.40.50.300:FF:001025">
    <property type="entry name" value="ATPase family, AAA domain-containing 2B"/>
    <property type="match status" value="1"/>
</dbReference>
<dbReference type="SUPFAM" id="SSF52540">
    <property type="entry name" value="P-loop containing nucleoside triphosphate hydrolases"/>
    <property type="match status" value="1"/>
</dbReference>
<sequence length="476" mass="51049">MNPLINSIRRAVEAAPDDVPLRLHLASLLIDEGDAAAAIVECGQVLVRDPTSADARALMTRALGQQTPASPGQSPASPDQSPSASPGSPTQRPQHPAPASDSHTRTPQNLGQPPRPDPAPGPQQPDPDSAPDPRQPGPHQPDPHQPTPEPQRGHFDWGAAEQEVSDLVEPMFVDDQSATPGTDPVDVERPSFGLSQVAGMTSVKNRINASFLAPLRSPEMRRLYGKSLKGGLLMYGPPGCGKTYIARALAGELGTGFLSISISDVLGPYIGQSEGAVHQLFQFARQNAPMVVFLDEVDTLGGRRSQTHGSAAMRSTINQLLVELDGIDSLNDAVFVLGATNQPWDIDPALRRPGRLDRTILVLPPDEQARAAIFTLHLQQRPVKGIDVRTLARRTEGFSSADIAYACDMAAERALMDSVSTGRTRMITMADLNAALGQAQPSMNSWFASARNMLEYGTDDGTHAELRSYMKGHHLL</sequence>
<keyword evidence="3" id="KW-0175">Coiled coil</keyword>
<dbReference type="GO" id="GO:0016887">
    <property type="term" value="F:ATP hydrolysis activity"/>
    <property type="evidence" value="ECO:0007669"/>
    <property type="project" value="InterPro"/>
</dbReference>
<feature type="domain" description="AAA+ ATPase" evidence="6">
    <location>
        <begin position="228"/>
        <end position="366"/>
    </location>
</feature>